<dbReference type="AlphaFoldDB" id="A0A2S6HLE2"/>
<evidence type="ECO:0000313" key="2">
    <source>
        <dbReference type="Proteomes" id="UP000240010"/>
    </source>
</evidence>
<organism evidence="1 2">
    <name type="scientific">Methylobacter tundripaludum</name>
    <dbReference type="NCBI Taxonomy" id="173365"/>
    <lineage>
        <taxon>Bacteria</taxon>
        <taxon>Pseudomonadati</taxon>
        <taxon>Pseudomonadota</taxon>
        <taxon>Gammaproteobacteria</taxon>
        <taxon>Methylococcales</taxon>
        <taxon>Methylococcaceae</taxon>
        <taxon>Methylobacter</taxon>
    </lineage>
</organism>
<comment type="caution">
    <text evidence="1">The sequence shown here is derived from an EMBL/GenBank/DDBJ whole genome shotgun (WGS) entry which is preliminary data.</text>
</comment>
<name>A0A2S6HLE2_9GAMM</name>
<protein>
    <submittedName>
        <fullName evidence="1">Uncharacterized protein</fullName>
    </submittedName>
</protein>
<sequence>MQLRKQCKGYGLQAKKLAQRPKRWIVGISQPCLGLLRDVKGDLEPQIRTQYRKIPDSIRKIQFFISYDDEVVALFSQKLVC</sequence>
<dbReference type="Proteomes" id="UP000240010">
    <property type="component" value="Unassembled WGS sequence"/>
</dbReference>
<proteinExistence type="predicted"/>
<gene>
    <name evidence="1" type="ORF">B0F87_101648</name>
</gene>
<accession>A0A2S6HLE2</accession>
<evidence type="ECO:0000313" key="1">
    <source>
        <dbReference type="EMBL" id="PPK78266.1"/>
    </source>
</evidence>
<reference evidence="1 2" key="1">
    <citation type="submission" date="2018-02" db="EMBL/GenBank/DDBJ databases">
        <title>Subsurface microbial communities from deep shales in Ohio and West Virginia, USA.</title>
        <authorList>
            <person name="Wrighton K."/>
        </authorList>
    </citation>
    <scope>NUCLEOTIDE SEQUENCE [LARGE SCALE GENOMIC DNA]</scope>
    <source>
        <strain evidence="1 2">OWC-DMM</strain>
    </source>
</reference>
<dbReference type="EMBL" id="PTIZ01000001">
    <property type="protein sequence ID" value="PPK78266.1"/>
    <property type="molecule type" value="Genomic_DNA"/>
</dbReference>